<name>A0A1W1V9Y8_PEPAS</name>
<dbReference type="EMBL" id="FWWR01000011">
    <property type="protein sequence ID" value="SMB90115.1"/>
    <property type="molecule type" value="Genomic_DNA"/>
</dbReference>
<reference evidence="2" key="1">
    <citation type="submission" date="2017-04" db="EMBL/GenBank/DDBJ databases">
        <authorList>
            <person name="Varghese N."/>
            <person name="Submissions S."/>
        </authorList>
    </citation>
    <scope>NUCLEOTIDE SEQUENCE [LARGE SCALE GENOMIC DNA]</scope>
    <source>
        <strain evidence="2">DSM 20463</strain>
    </source>
</reference>
<evidence type="ECO:0000313" key="1">
    <source>
        <dbReference type="EMBL" id="SMB90115.1"/>
    </source>
</evidence>
<dbReference type="STRING" id="573058.SAMN00017477_1573"/>
<protein>
    <submittedName>
        <fullName evidence="1">Uncharacterized protein</fullName>
    </submittedName>
</protein>
<keyword evidence="2" id="KW-1185">Reference proteome</keyword>
<dbReference type="RefSeq" id="WP_084231138.1">
    <property type="nucleotide sequence ID" value="NZ_FWWR01000011.1"/>
</dbReference>
<proteinExistence type="predicted"/>
<sequence>MLDGRELREQTLKVCKLEKQAFDLSVKPIKYSNGYVCPKCNNRRVYMVIYERNGLFYTGVGNCKCSNSEDNSQQMAG</sequence>
<dbReference type="AlphaFoldDB" id="A0A1W1V9Y8"/>
<organism evidence="1 2">
    <name type="scientific">Peptoniphilus asaccharolyticus DSM 20463</name>
    <dbReference type="NCBI Taxonomy" id="573058"/>
    <lineage>
        <taxon>Bacteria</taxon>
        <taxon>Bacillati</taxon>
        <taxon>Bacillota</taxon>
        <taxon>Tissierellia</taxon>
        <taxon>Tissierellales</taxon>
        <taxon>Peptoniphilaceae</taxon>
        <taxon>Peptoniphilus</taxon>
    </lineage>
</organism>
<dbReference type="Proteomes" id="UP000192368">
    <property type="component" value="Unassembled WGS sequence"/>
</dbReference>
<evidence type="ECO:0000313" key="2">
    <source>
        <dbReference type="Proteomes" id="UP000192368"/>
    </source>
</evidence>
<accession>A0A1W1V9Y8</accession>
<gene>
    <name evidence="1" type="ORF">SAMN00017477_1573</name>
</gene>